<evidence type="ECO:0000313" key="1">
    <source>
        <dbReference type="EMBL" id="AND75241.1"/>
    </source>
</evidence>
<sequence length="168" mass="19074">MSLNKSHKDLVADFMVLMEQWSPEAPKVDVSNLSELDVKNSRLRLKLILEELEEMFEAFLENETYKVVFAPLFGILQHNIDKLEKESLDIDRLAVLDAIVDQDYINSGTSVWLNLPQEEAFQAVHSNNLTKVDPITGKVIKRADGKVIKPPSYKSVDLQPILDSHDAK</sequence>
<organism evidence="1 2">
    <name type="scientific">Acinetobacter phage vB_AbaM_ME3</name>
    <dbReference type="NCBI Taxonomy" id="1837876"/>
    <lineage>
        <taxon>Viruses</taxon>
        <taxon>Duplodnaviria</taxon>
        <taxon>Heunggongvirae</taxon>
        <taxon>Uroviricota</taxon>
        <taxon>Caudoviricetes</taxon>
        <taxon>Metrivirus</taxon>
        <taxon>Metrivirus ME3</taxon>
    </lineage>
</organism>
<dbReference type="Proteomes" id="UP000225947">
    <property type="component" value="Segment"/>
</dbReference>
<evidence type="ECO:0000313" key="2">
    <source>
        <dbReference type="Proteomes" id="UP000225947"/>
    </source>
</evidence>
<dbReference type="Gene3D" id="1.10.3420.10">
    <property type="entry name" value="putative ntp pyrophosphohydrolase like domain"/>
    <property type="match status" value="1"/>
</dbReference>
<keyword evidence="2" id="KW-1185">Reference proteome</keyword>
<reference evidence="2" key="1">
    <citation type="submission" date="2016-03" db="EMBL/GenBank/DDBJ databases">
        <title>Characterization of Acinetobacter baumannii phage vB_AbaM_ME3.</title>
        <authorList>
            <person name="Buttimer C.T.H."/>
            <person name="Elbreki M."/>
            <person name="Coffey A."/>
        </authorList>
    </citation>
    <scope>NUCLEOTIDE SEQUENCE [LARGE SCALE GENOMIC DNA]</scope>
</reference>
<protein>
    <submittedName>
        <fullName evidence="1">Phosphoribosyl-ATP diphosphatase</fullName>
    </submittedName>
</protein>
<dbReference type="OrthoDB" id="14595at10239"/>
<accession>A0A172Q055</accession>
<name>A0A172Q055_9CAUD</name>
<dbReference type="InterPro" id="IPR023292">
    <property type="entry name" value="NTP_PyroPHydrolase-like_dom_sf"/>
</dbReference>
<gene>
    <name evidence="1" type="ORF">ME3_80</name>
</gene>
<dbReference type="EMBL" id="KU935715">
    <property type="protein sequence ID" value="AND75241.1"/>
    <property type="molecule type" value="Genomic_DNA"/>
</dbReference>
<proteinExistence type="predicted"/>
<dbReference type="InterPro" id="IPR021130">
    <property type="entry name" value="PRib-ATP_PPHydrolase-like"/>
</dbReference>
<dbReference type="Pfam" id="PF01503">
    <property type="entry name" value="PRA-PH"/>
    <property type="match status" value="1"/>
</dbReference>